<evidence type="ECO:0000313" key="2">
    <source>
        <dbReference type="Proteomes" id="UP000773850"/>
    </source>
</evidence>
<proteinExistence type="predicted"/>
<dbReference type="EMBL" id="LUCS01000028">
    <property type="protein sequence ID" value="KAF6510148.1"/>
    <property type="molecule type" value="Genomic_DNA"/>
</dbReference>
<dbReference type="Proteomes" id="UP000773850">
    <property type="component" value="Unassembled WGS sequence"/>
</dbReference>
<gene>
    <name evidence="1" type="ORF">GS8_2305</name>
</gene>
<keyword evidence="2" id="KW-1185">Reference proteome</keyword>
<accession>A0ABQ7HD70</accession>
<name>A0ABQ7HD70_GEOSE</name>
<sequence>MKELPIVTRNGVIPLSAVAEVKEADVYTSIQKLDGKVFARVSAQIVGATFRK</sequence>
<evidence type="ECO:0000313" key="1">
    <source>
        <dbReference type="EMBL" id="KAF6510148.1"/>
    </source>
</evidence>
<organism evidence="1 2">
    <name type="scientific">Geobacillus stearothermophilus</name>
    <name type="common">Bacillus stearothermophilus</name>
    <dbReference type="NCBI Taxonomy" id="1422"/>
    <lineage>
        <taxon>Bacteria</taxon>
        <taxon>Bacillati</taxon>
        <taxon>Bacillota</taxon>
        <taxon>Bacilli</taxon>
        <taxon>Bacillales</taxon>
        <taxon>Anoxybacillaceae</taxon>
        <taxon>Geobacillus</taxon>
    </lineage>
</organism>
<protein>
    <submittedName>
        <fullName evidence="1">RND multidrug efflux transporter Acriflavin resistance protein</fullName>
    </submittedName>
</protein>
<reference evidence="1 2" key="1">
    <citation type="submission" date="2016-03" db="EMBL/GenBank/DDBJ databases">
        <title>Spore heat resistance.</title>
        <authorList>
            <person name="Boekhorst J."/>
            <person name="Berendsen E.M."/>
            <person name="Wells-Bennik M.H."/>
            <person name="Kuipers O.P."/>
        </authorList>
    </citation>
    <scope>NUCLEOTIDE SEQUENCE [LARGE SCALE GENOMIC DNA]</scope>
    <source>
        <strain evidence="1 2">GS8</strain>
    </source>
</reference>
<comment type="caution">
    <text evidence="1">The sequence shown here is derived from an EMBL/GenBank/DDBJ whole genome shotgun (WGS) entry which is preliminary data.</text>
</comment>